<reference evidence="3 4" key="1">
    <citation type="submission" date="2024-10" db="EMBL/GenBank/DDBJ databases">
        <title>The Natural Products Discovery Center: Release of the First 8490 Sequenced Strains for Exploring Actinobacteria Biosynthetic Diversity.</title>
        <authorList>
            <person name="Kalkreuter E."/>
            <person name="Kautsar S.A."/>
            <person name="Yang D."/>
            <person name="Bader C.D."/>
            <person name="Teijaro C.N."/>
            <person name="Fluegel L."/>
            <person name="Davis C.M."/>
            <person name="Simpson J.R."/>
            <person name="Lauterbach L."/>
            <person name="Steele A.D."/>
            <person name="Gui C."/>
            <person name="Meng S."/>
            <person name="Li G."/>
            <person name="Viehrig K."/>
            <person name="Ye F."/>
            <person name="Su P."/>
            <person name="Kiefer A.F."/>
            <person name="Nichols A."/>
            <person name="Cepeda A.J."/>
            <person name="Yan W."/>
            <person name="Fan B."/>
            <person name="Jiang Y."/>
            <person name="Adhikari A."/>
            <person name="Zheng C.-J."/>
            <person name="Schuster L."/>
            <person name="Cowan T.M."/>
            <person name="Smanski M.J."/>
            <person name="Chevrette M.G."/>
            <person name="De Carvalho L.P.S."/>
            <person name="Shen B."/>
        </authorList>
    </citation>
    <scope>NUCLEOTIDE SEQUENCE [LARGE SCALE GENOMIC DNA]</scope>
    <source>
        <strain evidence="3 4">NPDC048320</strain>
    </source>
</reference>
<dbReference type="InterPro" id="IPR041413">
    <property type="entry name" value="MLTR_LBD"/>
</dbReference>
<dbReference type="Gene3D" id="1.10.260.40">
    <property type="entry name" value="lambda repressor-like DNA-binding domains"/>
    <property type="match status" value="1"/>
</dbReference>
<dbReference type="PANTHER" id="PTHR35010:SF2">
    <property type="entry name" value="BLL4672 PROTEIN"/>
    <property type="match status" value="1"/>
</dbReference>
<accession>A0ABW7B5R2</accession>
<dbReference type="InterPro" id="IPR001387">
    <property type="entry name" value="Cro/C1-type_HTH"/>
</dbReference>
<comment type="caution">
    <text evidence="3">The sequence shown here is derived from an EMBL/GenBank/DDBJ whole genome shotgun (WGS) entry which is preliminary data.</text>
</comment>
<proteinExistence type="predicted"/>
<feature type="domain" description="HTH cro/C1-type" evidence="2">
    <location>
        <begin position="53"/>
        <end position="125"/>
    </location>
</feature>
<organism evidence="3 4">
    <name type="scientific">Streptomyces cinerochromogenes</name>
    <dbReference type="NCBI Taxonomy" id="66422"/>
    <lineage>
        <taxon>Bacteria</taxon>
        <taxon>Bacillati</taxon>
        <taxon>Actinomycetota</taxon>
        <taxon>Actinomycetes</taxon>
        <taxon>Kitasatosporales</taxon>
        <taxon>Streptomycetaceae</taxon>
        <taxon>Streptomyces</taxon>
    </lineage>
</organism>
<evidence type="ECO:0000313" key="4">
    <source>
        <dbReference type="Proteomes" id="UP001604267"/>
    </source>
</evidence>
<dbReference type="Gene3D" id="3.30.450.180">
    <property type="match status" value="1"/>
</dbReference>
<dbReference type="SMART" id="SM00530">
    <property type="entry name" value="HTH_XRE"/>
    <property type="match status" value="1"/>
</dbReference>
<sequence length="322" mass="36679">MTTAAPEQTEETAERKPWRAWPAVRTPRTAETGGTTRTPGRNTEIRRRELAAFLRSRRERITPEQVGLPRGPRRRTPGLRREEVAQLSAVGVTWYTWIEQARAAHVSAQVLDAVARALLMDPTERAHLFALAGTTDPRTEAECPVASKTALKVVERLAPYPASLQNARYDVLAANRPYAQLFGDPAELPPADRNCLWLLTTSERWRRDFLDRDEMLRDLIAKYRAGMAEHVAEPAWKQQLNRLLGVSAEFRELWGRHEVAPMSPHVKRYRHPVVGLVRLEHRNMWLAPQAPAHRVVAYLPADEESEERLERLAELPDERPAG</sequence>
<feature type="compositionally biased region" description="Low complexity" evidence="1">
    <location>
        <begin position="25"/>
        <end position="42"/>
    </location>
</feature>
<evidence type="ECO:0000256" key="1">
    <source>
        <dbReference type="SAM" id="MobiDB-lite"/>
    </source>
</evidence>
<dbReference type="PANTHER" id="PTHR35010">
    <property type="entry name" value="BLL4672 PROTEIN-RELATED"/>
    <property type="match status" value="1"/>
</dbReference>
<gene>
    <name evidence="3" type="ORF">ACGFZB_18850</name>
</gene>
<evidence type="ECO:0000259" key="2">
    <source>
        <dbReference type="SMART" id="SM00530"/>
    </source>
</evidence>
<dbReference type="RefSeq" id="WP_392818504.1">
    <property type="nucleotide sequence ID" value="NZ_JBICYV010000008.1"/>
</dbReference>
<protein>
    <submittedName>
        <fullName evidence="3">Helix-turn-helix transcriptional regulator</fullName>
    </submittedName>
</protein>
<dbReference type="Pfam" id="PF13560">
    <property type="entry name" value="HTH_31"/>
    <property type="match status" value="1"/>
</dbReference>
<dbReference type="Proteomes" id="UP001604267">
    <property type="component" value="Unassembled WGS sequence"/>
</dbReference>
<keyword evidence="4" id="KW-1185">Reference proteome</keyword>
<dbReference type="Pfam" id="PF17765">
    <property type="entry name" value="MLTR_LBD"/>
    <property type="match status" value="1"/>
</dbReference>
<evidence type="ECO:0000313" key="3">
    <source>
        <dbReference type="EMBL" id="MFG3012478.1"/>
    </source>
</evidence>
<name>A0ABW7B5R2_9ACTN</name>
<feature type="region of interest" description="Disordered" evidence="1">
    <location>
        <begin position="1"/>
        <end position="44"/>
    </location>
</feature>
<dbReference type="EMBL" id="JBICYV010000008">
    <property type="protein sequence ID" value="MFG3012478.1"/>
    <property type="molecule type" value="Genomic_DNA"/>
</dbReference>
<dbReference type="InterPro" id="IPR010982">
    <property type="entry name" value="Lambda_DNA-bd_dom_sf"/>
</dbReference>